<dbReference type="SUPFAM" id="SSF52540">
    <property type="entry name" value="P-loop containing nucleoside triphosphate hydrolases"/>
    <property type="match status" value="1"/>
</dbReference>
<comment type="similarity">
    <text evidence="1">Belongs to the guanylate kinase family.</text>
</comment>
<name>A0A0H5QFM0_9EUKA</name>
<dbReference type="GO" id="GO:0005524">
    <property type="term" value="F:ATP binding"/>
    <property type="evidence" value="ECO:0007669"/>
    <property type="project" value="UniProtKB-KW"/>
</dbReference>
<dbReference type="InterPro" id="IPR027417">
    <property type="entry name" value="P-loop_NTPase"/>
</dbReference>
<organism evidence="8">
    <name type="scientific">Spongospora subterranea</name>
    <dbReference type="NCBI Taxonomy" id="70186"/>
    <lineage>
        <taxon>Eukaryota</taxon>
        <taxon>Sar</taxon>
        <taxon>Rhizaria</taxon>
        <taxon>Endomyxa</taxon>
        <taxon>Phytomyxea</taxon>
        <taxon>Plasmodiophorida</taxon>
        <taxon>Plasmodiophoridae</taxon>
        <taxon>Spongospora</taxon>
    </lineage>
</organism>
<sequence length="198" mass="22135">MSGFRPLVVVGPSGVGKGSLIKKLLHKFPDSFGFCVSHTTRLPRSGEVDGVSYHFVPREKMEEMISNKQFLEHALVHSNMYGSSLASVLAVQKANKICVLEIDVQGAKQVHDAGLKARFLFISPPSVDVLRERLLGRASESDDSLNLRLKNAIGELDVGKTAGFFDERLVNDDLDETYKRLEKIVLNWYPHLKDQKKN</sequence>
<dbReference type="Gene3D" id="3.40.50.300">
    <property type="entry name" value="P-loop containing nucleotide triphosphate hydrolases"/>
    <property type="match status" value="1"/>
</dbReference>
<keyword evidence="4" id="KW-0547">Nucleotide-binding</keyword>
<dbReference type="GO" id="GO:0005829">
    <property type="term" value="C:cytosol"/>
    <property type="evidence" value="ECO:0007669"/>
    <property type="project" value="TreeGrafter"/>
</dbReference>
<keyword evidence="3" id="KW-0808">Transferase</keyword>
<feature type="domain" description="Guanylate kinase-like" evidence="7">
    <location>
        <begin position="4"/>
        <end position="186"/>
    </location>
</feature>
<dbReference type="PANTHER" id="PTHR23117:SF13">
    <property type="entry name" value="GUANYLATE KINASE"/>
    <property type="match status" value="1"/>
</dbReference>
<dbReference type="AlphaFoldDB" id="A0A0H5QFM0"/>
<dbReference type="GO" id="GO:0004385">
    <property type="term" value="F:GMP kinase activity"/>
    <property type="evidence" value="ECO:0007669"/>
    <property type="project" value="UniProtKB-EC"/>
</dbReference>
<proteinExistence type="inferred from homology"/>
<dbReference type="EMBL" id="HACM01000396">
    <property type="protein sequence ID" value="CRZ00838.1"/>
    <property type="molecule type" value="Transcribed_RNA"/>
</dbReference>
<evidence type="ECO:0000256" key="6">
    <source>
        <dbReference type="ARBA" id="ARBA00022840"/>
    </source>
</evidence>
<dbReference type="InterPro" id="IPR008145">
    <property type="entry name" value="GK/Ca_channel_bsu"/>
</dbReference>
<accession>A0A0H5QFM0</accession>
<dbReference type="CDD" id="cd00071">
    <property type="entry name" value="GMPK"/>
    <property type="match status" value="1"/>
</dbReference>
<keyword evidence="6" id="KW-0067">ATP-binding</keyword>
<dbReference type="EC" id="2.7.4.8" evidence="2"/>
<evidence type="ECO:0000256" key="3">
    <source>
        <dbReference type="ARBA" id="ARBA00022679"/>
    </source>
</evidence>
<evidence type="ECO:0000256" key="2">
    <source>
        <dbReference type="ARBA" id="ARBA00012961"/>
    </source>
</evidence>
<dbReference type="PANTHER" id="PTHR23117">
    <property type="entry name" value="GUANYLATE KINASE-RELATED"/>
    <property type="match status" value="1"/>
</dbReference>
<evidence type="ECO:0000256" key="1">
    <source>
        <dbReference type="ARBA" id="ARBA00005790"/>
    </source>
</evidence>
<dbReference type="InterPro" id="IPR020590">
    <property type="entry name" value="Guanylate_kinase_CS"/>
</dbReference>
<dbReference type="PROSITE" id="PS00856">
    <property type="entry name" value="GUANYLATE_KINASE_1"/>
    <property type="match status" value="1"/>
</dbReference>
<dbReference type="InterPro" id="IPR017665">
    <property type="entry name" value="Guanylate_kinase"/>
</dbReference>
<dbReference type="SMART" id="SM00072">
    <property type="entry name" value="GuKc"/>
    <property type="match status" value="1"/>
</dbReference>
<evidence type="ECO:0000256" key="4">
    <source>
        <dbReference type="ARBA" id="ARBA00022741"/>
    </source>
</evidence>
<dbReference type="Pfam" id="PF00625">
    <property type="entry name" value="Guanylate_kin"/>
    <property type="match status" value="1"/>
</dbReference>
<evidence type="ECO:0000259" key="7">
    <source>
        <dbReference type="PROSITE" id="PS50052"/>
    </source>
</evidence>
<keyword evidence="5" id="KW-0418">Kinase</keyword>
<reference evidence="8" key="1">
    <citation type="submission" date="2015-04" db="EMBL/GenBank/DDBJ databases">
        <title>The genome sequence of the plant pathogenic Rhizarian Plasmodiophora brassicae reveals insights in its biotrophic life cycle and the origin of chitin synthesis.</title>
        <authorList>
            <person name="Schwelm A."/>
            <person name="Fogelqvist J."/>
            <person name="Knaust A."/>
            <person name="Julke S."/>
            <person name="Lilja T."/>
            <person name="Dhandapani V."/>
            <person name="Bonilla-Rosso G."/>
            <person name="Karlsson M."/>
            <person name="Shevchenko A."/>
            <person name="Choi S.R."/>
            <person name="Kim H.G."/>
            <person name="Park J.Y."/>
            <person name="Lim Y.P."/>
            <person name="Ludwig-Muller J."/>
            <person name="Dixelius C."/>
        </authorList>
    </citation>
    <scope>NUCLEOTIDE SEQUENCE</scope>
    <source>
        <tissue evidence="8">Potato root galls</tissue>
    </source>
</reference>
<dbReference type="FunFam" id="3.40.50.300:FF:000776">
    <property type="entry name" value="Guanylate kinase 2"/>
    <property type="match status" value="1"/>
</dbReference>
<protein>
    <recommendedName>
        <fullName evidence="2">guanylate kinase</fullName>
        <ecNumber evidence="2">2.7.4.8</ecNumber>
    </recommendedName>
</protein>
<dbReference type="InterPro" id="IPR008144">
    <property type="entry name" value="Guanylate_kin-like_dom"/>
</dbReference>
<dbReference type="NCBIfam" id="TIGR03263">
    <property type="entry name" value="guanyl_kin"/>
    <property type="match status" value="1"/>
</dbReference>
<evidence type="ECO:0000313" key="8">
    <source>
        <dbReference type="EMBL" id="CRZ00838.1"/>
    </source>
</evidence>
<dbReference type="PROSITE" id="PS50052">
    <property type="entry name" value="GUANYLATE_KINASE_2"/>
    <property type="match status" value="1"/>
</dbReference>
<evidence type="ECO:0000256" key="5">
    <source>
        <dbReference type="ARBA" id="ARBA00022777"/>
    </source>
</evidence>